<dbReference type="InterPro" id="IPR052918">
    <property type="entry name" value="Motility_Chemotaxis_Reg"/>
</dbReference>
<sequence precursor="true">MKKTIMKFIAAAVACVSSVLTLSASPVDPSYKVAWAEKFGSFSSSACLFGMDKAGNFYVCGYWSSSWNAPALTIGNQTLTNRSVYDATNPYSQLFDTFVAKFSPAGELDWVRQIGGNGADEVIKMSVDNAENVYLTGYTSSTNCLVGTNQISTVGGEDFFIAKYDSQGNALWVRQAGGSGYEVGTGLDVDPQGNVFVAGTFNSPSVAFGTNILNFSGSNSNQPASFLAKYNASGDLIWARSVSDQSYAYPINILGTAFPIIKVNHQGHIVLAGSFQGAVDLGGMTLTNSDVATSQASFIANYDEMGNLIWARQTFTGIYACNTALAIDAQDNIYDAGYFCRSTVSLAGIVHTNQGFPVGDSFLTKYDPAGNLSWSSFVTGTADESISNISIDGSGNPYIFGYSRSSVTTFGIMAVTNQGAYFPNVDDSTLVAKYAPDGNILWARTMASTSLENYGSGLVVDNLGNIFVAGNYMLGGYTTSFTFGEVTLPVSTYSSGYFLAKINGPMLSASSSGNQLTLSWPTNAVGLHLEGAASLNGPWSASANAPTVTADQNSVSVDASSGSQFFRLNGP</sequence>
<keyword evidence="3" id="KW-1185">Reference proteome</keyword>
<dbReference type="InterPro" id="IPR010620">
    <property type="entry name" value="SBBP_repeat"/>
</dbReference>
<dbReference type="Gene3D" id="2.80.10.50">
    <property type="match status" value="1"/>
</dbReference>
<feature type="signal peptide" evidence="1">
    <location>
        <begin position="1"/>
        <end position="24"/>
    </location>
</feature>
<dbReference type="Proteomes" id="UP000003688">
    <property type="component" value="Unassembled WGS sequence"/>
</dbReference>
<protein>
    <recommendedName>
        <fullName evidence="4">Beta-propeller repeat protein</fullName>
    </recommendedName>
</protein>
<evidence type="ECO:0000313" key="3">
    <source>
        <dbReference type="Proteomes" id="UP000003688"/>
    </source>
</evidence>
<dbReference type="RefSeq" id="WP_007415145.1">
    <property type="nucleotide sequence ID" value="NZ_ABOX02000013.1"/>
</dbReference>
<evidence type="ECO:0000313" key="2">
    <source>
        <dbReference type="EMBL" id="EEF60970.1"/>
    </source>
</evidence>
<dbReference type="EMBL" id="ABOX02000013">
    <property type="protein sequence ID" value="EEF60970.1"/>
    <property type="molecule type" value="Genomic_DNA"/>
</dbReference>
<dbReference type="Pfam" id="PF06739">
    <property type="entry name" value="SBBP"/>
    <property type="match status" value="2"/>
</dbReference>
<dbReference type="STRING" id="320771.Cflav_PD4139"/>
<feature type="chain" id="PRO_5002892998" description="Beta-propeller repeat protein" evidence="1">
    <location>
        <begin position="25"/>
        <end position="571"/>
    </location>
</feature>
<gene>
    <name evidence="2" type="ORF">Cflav_PD4139</name>
</gene>
<dbReference type="AlphaFoldDB" id="B9XH49"/>
<dbReference type="OrthoDB" id="53254at2"/>
<comment type="caution">
    <text evidence="2">The sequence shown here is derived from an EMBL/GenBank/DDBJ whole genome shotgun (WGS) entry which is preliminary data.</text>
</comment>
<dbReference type="PANTHER" id="PTHR35580:SF1">
    <property type="entry name" value="PHYTASE-LIKE DOMAIN-CONTAINING PROTEIN"/>
    <property type="match status" value="1"/>
</dbReference>
<keyword evidence="1" id="KW-0732">Signal</keyword>
<accession>B9XH49</accession>
<organism evidence="2 3">
    <name type="scientific">Pedosphaera parvula (strain Ellin514)</name>
    <dbReference type="NCBI Taxonomy" id="320771"/>
    <lineage>
        <taxon>Bacteria</taxon>
        <taxon>Pseudomonadati</taxon>
        <taxon>Verrucomicrobiota</taxon>
        <taxon>Pedosphaerae</taxon>
        <taxon>Pedosphaerales</taxon>
        <taxon>Pedosphaeraceae</taxon>
        <taxon>Pedosphaera</taxon>
    </lineage>
</organism>
<proteinExistence type="predicted"/>
<evidence type="ECO:0000256" key="1">
    <source>
        <dbReference type="SAM" id="SignalP"/>
    </source>
</evidence>
<evidence type="ECO:0008006" key="4">
    <source>
        <dbReference type="Google" id="ProtNLM"/>
    </source>
</evidence>
<dbReference type="PANTHER" id="PTHR35580">
    <property type="entry name" value="CELL SURFACE GLYCOPROTEIN (S-LAYER PROTEIN)-LIKE PROTEIN"/>
    <property type="match status" value="1"/>
</dbReference>
<name>B9XH49_PEDPL</name>
<reference evidence="2 3" key="1">
    <citation type="journal article" date="2011" name="J. Bacteriol.">
        <title>Genome sequence of 'Pedosphaera parvula' Ellin514, an aerobic Verrucomicrobial isolate from pasture soil.</title>
        <authorList>
            <person name="Kant R."/>
            <person name="van Passel M.W."/>
            <person name="Sangwan P."/>
            <person name="Palva A."/>
            <person name="Lucas S."/>
            <person name="Copeland A."/>
            <person name="Lapidus A."/>
            <person name="Glavina Del Rio T."/>
            <person name="Dalin E."/>
            <person name="Tice H."/>
            <person name="Bruce D."/>
            <person name="Goodwin L."/>
            <person name="Pitluck S."/>
            <person name="Chertkov O."/>
            <person name="Larimer F.W."/>
            <person name="Land M.L."/>
            <person name="Hauser L."/>
            <person name="Brettin T.S."/>
            <person name="Detter J.C."/>
            <person name="Han S."/>
            <person name="de Vos W.M."/>
            <person name="Janssen P.H."/>
            <person name="Smidt H."/>
        </authorList>
    </citation>
    <scope>NUCLEOTIDE SEQUENCE [LARGE SCALE GENOMIC DNA]</scope>
    <source>
        <strain evidence="2 3">Ellin514</strain>
    </source>
</reference>